<dbReference type="Proteomes" id="UP001596414">
    <property type="component" value="Unassembled WGS sequence"/>
</dbReference>
<dbReference type="RefSeq" id="WP_267637178.1">
    <property type="nucleotide sequence ID" value="NZ_JAODIY010000009.1"/>
</dbReference>
<evidence type="ECO:0000313" key="3">
    <source>
        <dbReference type="Proteomes" id="UP001596414"/>
    </source>
</evidence>
<protein>
    <submittedName>
        <fullName evidence="2">Uncharacterized protein</fullName>
    </submittedName>
</protein>
<reference evidence="2 3" key="1">
    <citation type="journal article" date="2014" name="Int. J. Syst. Evol. Microbiol.">
        <title>Complete genome sequence of Corynebacterium casei LMG S-19264T (=DSM 44701T), isolated from a smear-ripened cheese.</title>
        <authorList>
            <consortium name="US DOE Joint Genome Institute (JGI-PGF)"/>
            <person name="Walter F."/>
            <person name="Albersmeier A."/>
            <person name="Kalinowski J."/>
            <person name="Ruckert C."/>
        </authorList>
    </citation>
    <scope>NUCLEOTIDE SEQUENCE [LARGE SCALE GENOMIC DNA]</scope>
    <source>
        <strain evidence="2 3">CGMCC 4.7215</strain>
    </source>
</reference>
<dbReference type="EMBL" id="JBHSZQ010000047">
    <property type="protein sequence ID" value="MFC7126978.1"/>
    <property type="molecule type" value="Genomic_DNA"/>
</dbReference>
<accession>A0ABD5XD80</accession>
<name>A0ABD5XD80_9EURY</name>
<gene>
    <name evidence="2" type="ORF">ACFQJ7_13255</name>
</gene>
<proteinExistence type="predicted"/>
<comment type="caution">
    <text evidence="2">The sequence shown here is derived from an EMBL/GenBank/DDBJ whole genome shotgun (WGS) entry which is preliminary data.</text>
</comment>
<evidence type="ECO:0000313" key="2">
    <source>
        <dbReference type="EMBL" id="MFC7126978.1"/>
    </source>
</evidence>
<feature type="region of interest" description="Disordered" evidence="1">
    <location>
        <begin position="169"/>
        <end position="194"/>
    </location>
</feature>
<sequence length="194" mass="21398">MKSGLPDAVIRFGAGLGFVMTYALPVRYNIGPEGRWWESVRQSLSHLGAHVDTRMGPRPITVGEYAGTLNMPPAVVDTFLWEQNFVRNPFSRVKTLGGRSECGSWVYRESPLANRQLHVMLFATDDARTDVYAHEESSSVNPDESVNHVDGTGQNVAVGVEWARERLPLDVRKETADPPAGPWTESVAESGDTD</sequence>
<organism evidence="2 3">
    <name type="scientific">Halovenus rubra</name>
    <dbReference type="NCBI Taxonomy" id="869890"/>
    <lineage>
        <taxon>Archaea</taxon>
        <taxon>Methanobacteriati</taxon>
        <taxon>Methanobacteriota</taxon>
        <taxon>Stenosarchaea group</taxon>
        <taxon>Halobacteria</taxon>
        <taxon>Halobacteriales</taxon>
        <taxon>Haloarculaceae</taxon>
        <taxon>Halovenus</taxon>
    </lineage>
</organism>
<evidence type="ECO:0000256" key="1">
    <source>
        <dbReference type="SAM" id="MobiDB-lite"/>
    </source>
</evidence>
<dbReference type="AlphaFoldDB" id="A0ABD5XD80"/>